<dbReference type="EMBL" id="BSXS01000458">
    <property type="protein sequence ID" value="GME72588.1"/>
    <property type="molecule type" value="Genomic_DNA"/>
</dbReference>
<comment type="caution">
    <text evidence="1">The sequence shown here is derived from an EMBL/GenBank/DDBJ whole genome shotgun (WGS) entry which is preliminary data.</text>
</comment>
<keyword evidence="2" id="KW-1185">Reference proteome</keyword>
<dbReference type="Proteomes" id="UP001165064">
    <property type="component" value="Unassembled WGS sequence"/>
</dbReference>
<evidence type="ECO:0000313" key="1">
    <source>
        <dbReference type="EMBL" id="GME72588.1"/>
    </source>
</evidence>
<reference evidence="1" key="1">
    <citation type="submission" date="2023-04" db="EMBL/GenBank/DDBJ databases">
        <title>Ambrosiozyma monospora NBRC 10751.</title>
        <authorList>
            <person name="Ichikawa N."/>
            <person name="Sato H."/>
            <person name="Tonouchi N."/>
        </authorList>
    </citation>
    <scope>NUCLEOTIDE SEQUENCE</scope>
    <source>
        <strain evidence="1">NBRC 10751</strain>
    </source>
</reference>
<gene>
    <name evidence="1" type="ORF">Amon02_000105500</name>
</gene>
<accession>A0ACB5SU56</accession>
<protein>
    <submittedName>
        <fullName evidence="1">Unnamed protein product</fullName>
    </submittedName>
</protein>
<proteinExistence type="predicted"/>
<evidence type="ECO:0000313" key="2">
    <source>
        <dbReference type="Proteomes" id="UP001165064"/>
    </source>
</evidence>
<organism evidence="1 2">
    <name type="scientific">Ambrosiozyma monospora</name>
    <name type="common">Yeast</name>
    <name type="synonym">Endomycopsis monosporus</name>
    <dbReference type="NCBI Taxonomy" id="43982"/>
    <lineage>
        <taxon>Eukaryota</taxon>
        <taxon>Fungi</taxon>
        <taxon>Dikarya</taxon>
        <taxon>Ascomycota</taxon>
        <taxon>Saccharomycotina</taxon>
        <taxon>Pichiomycetes</taxon>
        <taxon>Pichiales</taxon>
        <taxon>Pichiaceae</taxon>
        <taxon>Ambrosiozyma</taxon>
    </lineage>
</organism>
<name>A0ACB5SU56_AMBMO</name>
<sequence length="130" mass="15072">MLTEPQELVDFQDIDVSTITRMSFCHFCRSTEHPTTVCQLANECCNCHQKGHHHLNCKNSKIFTQDEMDKKLTKEFQEDAQLIHNKVFTKTYLKAGREQNKNELKCFELHLQENGLIANPNSQLGLAYNT</sequence>